<sequence>MNEKQEEPFFLSQYEALAVELGWCFHLTTNILVQILSLMMDIHPVHVHDRATPLL</sequence>
<dbReference type="RefSeq" id="WP_217067731.1">
    <property type="nucleotide sequence ID" value="NZ_JAHQCS010000144.1"/>
</dbReference>
<name>A0ABS6JJK7_9BACI</name>
<keyword evidence="2" id="KW-1185">Reference proteome</keyword>
<reference evidence="1 2" key="1">
    <citation type="submission" date="2021-06" db="EMBL/GenBank/DDBJ databases">
        <title>Bacillus sp. RD4P76, an endophyte from a halophyte.</title>
        <authorList>
            <person name="Sun J.-Q."/>
        </authorList>
    </citation>
    <scope>NUCLEOTIDE SEQUENCE [LARGE SCALE GENOMIC DNA]</scope>
    <source>
        <strain evidence="1 2">CGMCC 1.15917</strain>
    </source>
</reference>
<comment type="caution">
    <text evidence="1">The sequence shown here is derived from an EMBL/GenBank/DDBJ whole genome shotgun (WGS) entry which is preliminary data.</text>
</comment>
<accession>A0ABS6JJK7</accession>
<dbReference type="Proteomes" id="UP000784880">
    <property type="component" value="Unassembled WGS sequence"/>
</dbReference>
<gene>
    <name evidence="1" type="ORF">KS419_17770</name>
</gene>
<evidence type="ECO:0000313" key="1">
    <source>
        <dbReference type="EMBL" id="MBU9713580.1"/>
    </source>
</evidence>
<evidence type="ECO:0000313" key="2">
    <source>
        <dbReference type="Proteomes" id="UP000784880"/>
    </source>
</evidence>
<protein>
    <submittedName>
        <fullName evidence="1">Uncharacterized protein</fullName>
    </submittedName>
</protein>
<dbReference type="EMBL" id="JAHQCS010000144">
    <property type="protein sequence ID" value="MBU9713580.1"/>
    <property type="molecule type" value="Genomic_DNA"/>
</dbReference>
<organism evidence="1 2">
    <name type="scientific">Evansella tamaricis</name>
    <dbReference type="NCBI Taxonomy" id="2069301"/>
    <lineage>
        <taxon>Bacteria</taxon>
        <taxon>Bacillati</taxon>
        <taxon>Bacillota</taxon>
        <taxon>Bacilli</taxon>
        <taxon>Bacillales</taxon>
        <taxon>Bacillaceae</taxon>
        <taxon>Evansella</taxon>
    </lineage>
</organism>
<proteinExistence type="predicted"/>